<evidence type="ECO:0000256" key="6">
    <source>
        <dbReference type="ARBA" id="ARBA00023136"/>
    </source>
</evidence>
<dbReference type="RefSeq" id="WP_169280849.1">
    <property type="nucleotide sequence ID" value="NZ_CP051680.1"/>
</dbReference>
<evidence type="ECO:0000256" key="7">
    <source>
        <dbReference type="RuleBase" id="RU363032"/>
    </source>
</evidence>
<evidence type="ECO:0000256" key="5">
    <source>
        <dbReference type="ARBA" id="ARBA00022989"/>
    </source>
</evidence>
<evidence type="ECO:0000313" key="10">
    <source>
        <dbReference type="Proteomes" id="UP000502248"/>
    </source>
</evidence>
<dbReference type="Pfam" id="PF00528">
    <property type="entry name" value="BPD_transp_1"/>
    <property type="match status" value="1"/>
</dbReference>
<evidence type="ECO:0000313" key="9">
    <source>
        <dbReference type="EMBL" id="QJD84568.1"/>
    </source>
</evidence>
<reference evidence="9 10" key="1">
    <citation type="submission" date="2020-04" db="EMBL/GenBank/DDBJ databases">
        <title>Genome sequencing of novel species.</title>
        <authorList>
            <person name="Heo J."/>
            <person name="Kim S.-J."/>
            <person name="Kim J.-S."/>
            <person name="Hong S.-B."/>
            <person name="Kwon S.-W."/>
        </authorList>
    </citation>
    <scope>NUCLEOTIDE SEQUENCE [LARGE SCALE GENOMIC DNA]</scope>
    <source>
        <strain evidence="9 10">MFER-1</strain>
    </source>
</reference>
<protein>
    <submittedName>
        <fullName evidence="9">Carbohydrate ABC transporter permease</fullName>
    </submittedName>
</protein>
<keyword evidence="5 7" id="KW-1133">Transmembrane helix</keyword>
<organism evidence="9 10">
    <name type="scientific">Cohnella herbarum</name>
    <dbReference type="NCBI Taxonomy" id="2728023"/>
    <lineage>
        <taxon>Bacteria</taxon>
        <taxon>Bacillati</taxon>
        <taxon>Bacillota</taxon>
        <taxon>Bacilli</taxon>
        <taxon>Bacillales</taxon>
        <taxon>Paenibacillaceae</taxon>
        <taxon>Cohnella</taxon>
    </lineage>
</organism>
<evidence type="ECO:0000256" key="1">
    <source>
        <dbReference type="ARBA" id="ARBA00004651"/>
    </source>
</evidence>
<feature type="transmembrane region" description="Helical" evidence="7">
    <location>
        <begin position="109"/>
        <end position="128"/>
    </location>
</feature>
<dbReference type="KEGG" id="cheb:HH215_16210"/>
<evidence type="ECO:0000256" key="2">
    <source>
        <dbReference type="ARBA" id="ARBA00022448"/>
    </source>
</evidence>
<feature type="transmembrane region" description="Helical" evidence="7">
    <location>
        <begin position="73"/>
        <end position="97"/>
    </location>
</feature>
<dbReference type="GO" id="GO:0055085">
    <property type="term" value="P:transmembrane transport"/>
    <property type="evidence" value="ECO:0007669"/>
    <property type="project" value="InterPro"/>
</dbReference>
<keyword evidence="4 7" id="KW-0812">Transmembrane</keyword>
<proteinExistence type="inferred from homology"/>
<dbReference type="CDD" id="cd06261">
    <property type="entry name" value="TM_PBP2"/>
    <property type="match status" value="1"/>
</dbReference>
<evidence type="ECO:0000256" key="4">
    <source>
        <dbReference type="ARBA" id="ARBA00022692"/>
    </source>
</evidence>
<dbReference type="SUPFAM" id="SSF161098">
    <property type="entry name" value="MetI-like"/>
    <property type="match status" value="1"/>
</dbReference>
<dbReference type="Proteomes" id="UP000502248">
    <property type="component" value="Chromosome"/>
</dbReference>
<feature type="transmembrane region" description="Helical" evidence="7">
    <location>
        <begin position="140"/>
        <end position="160"/>
    </location>
</feature>
<dbReference type="PROSITE" id="PS50928">
    <property type="entry name" value="ABC_TM1"/>
    <property type="match status" value="1"/>
</dbReference>
<dbReference type="EMBL" id="CP051680">
    <property type="protein sequence ID" value="QJD84568.1"/>
    <property type="molecule type" value="Genomic_DNA"/>
</dbReference>
<feature type="transmembrane region" description="Helical" evidence="7">
    <location>
        <begin position="181"/>
        <end position="203"/>
    </location>
</feature>
<feature type="transmembrane region" description="Helical" evidence="7">
    <location>
        <begin position="259"/>
        <end position="278"/>
    </location>
</feature>
<dbReference type="Gene3D" id="1.10.3720.10">
    <property type="entry name" value="MetI-like"/>
    <property type="match status" value="1"/>
</dbReference>
<dbReference type="GO" id="GO:0005886">
    <property type="term" value="C:plasma membrane"/>
    <property type="evidence" value="ECO:0007669"/>
    <property type="project" value="UniProtKB-SubCell"/>
</dbReference>
<keyword evidence="6 7" id="KW-0472">Membrane</keyword>
<keyword evidence="10" id="KW-1185">Reference proteome</keyword>
<dbReference type="InterPro" id="IPR000515">
    <property type="entry name" value="MetI-like"/>
</dbReference>
<sequence length="293" mass="33012">MTWGSKRNWFDWVNGAVMVLICIGTIYPFLYILNISLSSPVAANQTGLHLWPEGFRLTAYRGIWEDRHFLRSYVNIVAVTAIGTFLGLLVSACAAYTLSRKRFPFRKSVLGLLTVTIVFNGGLIPYYLVVRQLNLIDTWIPLWLPVMTGVFNIIILKNFFLAVPQELEESAKIDGATDFRVFGTIIVPLSKPVLATVGLWLAVQLWNDWFSPYLFINSPDKVTLPLVLRKYVVENDLTQVGSFARAIAQVTEQPTSTQIVSAVIIVSILPMLVAYPYIQRFFVKGILFGSIKE</sequence>
<accession>A0A7Z2VJX9</accession>
<evidence type="ECO:0000259" key="8">
    <source>
        <dbReference type="PROSITE" id="PS50928"/>
    </source>
</evidence>
<dbReference type="AlphaFoldDB" id="A0A7Z2VJX9"/>
<comment type="similarity">
    <text evidence="7">Belongs to the binding-protein-dependent transport system permease family.</text>
</comment>
<dbReference type="InterPro" id="IPR035906">
    <property type="entry name" value="MetI-like_sf"/>
</dbReference>
<evidence type="ECO:0000256" key="3">
    <source>
        <dbReference type="ARBA" id="ARBA00022475"/>
    </source>
</evidence>
<gene>
    <name evidence="9" type="ORF">HH215_16210</name>
</gene>
<keyword evidence="3" id="KW-1003">Cell membrane</keyword>
<dbReference type="PANTHER" id="PTHR43744:SF9">
    <property type="entry name" value="POLYGALACTURONAN_RHAMNOGALACTURONAN TRANSPORT SYSTEM PERMEASE PROTEIN YTCP"/>
    <property type="match status" value="1"/>
</dbReference>
<keyword evidence="2 7" id="KW-0813">Transport</keyword>
<feature type="domain" description="ABC transmembrane type-1" evidence="8">
    <location>
        <begin position="73"/>
        <end position="278"/>
    </location>
</feature>
<dbReference type="PANTHER" id="PTHR43744">
    <property type="entry name" value="ABC TRANSPORTER PERMEASE PROTEIN MG189-RELATED-RELATED"/>
    <property type="match status" value="1"/>
</dbReference>
<feature type="transmembrane region" description="Helical" evidence="7">
    <location>
        <begin position="12"/>
        <end position="33"/>
    </location>
</feature>
<comment type="subcellular location">
    <subcellularLocation>
        <location evidence="1 7">Cell membrane</location>
        <topology evidence="1 7">Multi-pass membrane protein</topology>
    </subcellularLocation>
</comment>
<name>A0A7Z2VJX9_9BACL</name>